<dbReference type="InterPro" id="IPR006640">
    <property type="entry name" value="SprT-like_domain"/>
</dbReference>
<dbReference type="RefSeq" id="WP_066174462.1">
    <property type="nucleotide sequence ID" value="NZ_CP036246.2"/>
</dbReference>
<protein>
    <submittedName>
        <fullName evidence="2">SprT-like domain-containing protein</fullName>
    </submittedName>
</protein>
<evidence type="ECO:0000313" key="2">
    <source>
        <dbReference type="EMBL" id="QEP40888.1"/>
    </source>
</evidence>
<dbReference type="AlphaFoldDB" id="A0A5C2HKU5"/>
<evidence type="ECO:0000313" key="3">
    <source>
        <dbReference type="Proteomes" id="UP000322644"/>
    </source>
</evidence>
<name>A0A5C2HKU5_9BACT</name>
<dbReference type="Pfam" id="PF10263">
    <property type="entry name" value="SprT-like"/>
    <property type="match status" value="1"/>
</dbReference>
<dbReference type="GO" id="GO:0006950">
    <property type="term" value="P:response to stress"/>
    <property type="evidence" value="ECO:0007669"/>
    <property type="project" value="UniProtKB-ARBA"/>
</dbReference>
<reference evidence="2 3" key="2">
    <citation type="submission" date="2019-09" db="EMBL/GenBank/DDBJ databases">
        <title>Taxonomic note: a critical rebuttal of the proposed division of the genus Arcobacter into six genera, emended descriptions of Arcobacter anaerophilus and the genus Arcobacter, and an assessment of genus-level boundaries for Epsilonproteobacteria using in silico genomic comparator tools.</title>
        <authorList>
            <person name="On S.L.W."/>
            <person name="Miller W.G."/>
            <person name="Biggs P."/>
            <person name="Cornelius A."/>
            <person name="Vandamme P."/>
        </authorList>
    </citation>
    <scope>NUCLEOTIDE SEQUENCE [LARGE SCALE GENOMIC DNA]</scope>
    <source>
        <strain evidence="2 3">CCUG 56899</strain>
    </source>
</reference>
<gene>
    <name evidence="2" type="ORF">APORC_1294</name>
</gene>
<dbReference type="KEGG" id="apoc:APORC_1294"/>
<feature type="domain" description="SprT-like" evidence="1">
    <location>
        <begin position="16"/>
        <end position="116"/>
    </location>
</feature>
<proteinExistence type="predicted"/>
<accession>A0A5C2HKU5</accession>
<reference evidence="2 3" key="1">
    <citation type="submission" date="2019-09" db="EMBL/GenBank/DDBJ databases">
        <title>Complete genome sequencing of four Arcobacter species reveals a diverse suite of mobile elements.</title>
        <authorList>
            <person name="Miller W.G."/>
            <person name="Yee E."/>
            <person name="Bono J.L."/>
        </authorList>
    </citation>
    <scope>NUCLEOTIDE SEQUENCE [LARGE SCALE GENOMIC DNA]</scope>
    <source>
        <strain evidence="2 3">CCUG 56899</strain>
    </source>
</reference>
<sequence>MQKNKSTTLEYYEYFQEIYNIFNKELFSNELPNCIITITRQKRVMGYFSPNRWINNKGKQNHELALNPSYFSSSNFIEIFQTIVHEMVHLWQYEFGTPSQRSYHNKEWADKMESLGLVPSSTGAPGGKKTGQNMNDYPQKGGIFEKVCIEIFKQGLFLKWFDRYSNKSTFIINDEELDEEDIKEMIDTNNEEEILTSLYTPIGTIVKDTLHIEEIALEENRNKSKYCCECGCNVWGKKNLDITCNFCGNEFVYVENIN</sequence>
<evidence type="ECO:0000259" key="1">
    <source>
        <dbReference type="Pfam" id="PF10263"/>
    </source>
</evidence>
<dbReference type="Proteomes" id="UP000322644">
    <property type="component" value="Chromosome"/>
</dbReference>
<organism evidence="2 3">
    <name type="scientific">Arcobacter porcinus</name>
    <dbReference type="NCBI Taxonomy" id="1935204"/>
    <lineage>
        <taxon>Bacteria</taxon>
        <taxon>Pseudomonadati</taxon>
        <taxon>Campylobacterota</taxon>
        <taxon>Epsilonproteobacteria</taxon>
        <taxon>Campylobacterales</taxon>
        <taxon>Arcobacteraceae</taxon>
        <taxon>Arcobacter</taxon>
    </lineage>
</organism>
<dbReference type="EMBL" id="CP036246">
    <property type="protein sequence ID" value="QEP40888.1"/>
    <property type="molecule type" value="Genomic_DNA"/>
</dbReference>